<dbReference type="PANTHER" id="PTHR42770">
    <property type="entry name" value="AMINO ACID TRANSPORTER-RELATED"/>
    <property type="match status" value="1"/>
</dbReference>
<evidence type="ECO:0000313" key="8">
    <source>
        <dbReference type="Proteomes" id="UP000632740"/>
    </source>
</evidence>
<evidence type="ECO:0000256" key="2">
    <source>
        <dbReference type="ARBA" id="ARBA00022475"/>
    </source>
</evidence>
<evidence type="ECO:0000256" key="6">
    <source>
        <dbReference type="SAM" id="Phobius"/>
    </source>
</evidence>
<organism evidence="7 8">
    <name type="scientific">Cellulomonas chitinilytica</name>
    <dbReference type="NCBI Taxonomy" id="398759"/>
    <lineage>
        <taxon>Bacteria</taxon>
        <taxon>Bacillati</taxon>
        <taxon>Actinomycetota</taxon>
        <taxon>Actinomycetes</taxon>
        <taxon>Micrococcales</taxon>
        <taxon>Cellulomonadaceae</taxon>
        <taxon>Cellulomonas</taxon>
    </lineage>
</organism>
<sequence length="437" mass="44664">MSDPAPTTSARLTVRGAVVLGVGAMVGAGIFALLGQAGAIAGSAVWVSFLLAGAMSSALGYTLVRFAMRWPSSGGLIVYLQQGYRSRRLVGVAAWLGYLTSIVVVGAMVAASFGDYAAAVIADGPAGGWLSKVCAVVLVVLGAWLTVSGPRLVDRVQSLVVGLLLAVFAVFVVGTLSHVDPSLLAPSTYPGVDDIVASVALTFFAYLGFAVISFAGDDLAEPRRELPIAMYAALGITTVLYVAVSLSVFGTLPVDEVVAAGPRALAVAAEPALGHAGYVMMTVAALLATASSVAAVLYASRALTSTLATSGMFPPAFGSGTRLGRHGGLVITAGLMVVFVTVLSVGALASVGSAVSLAVFVLVAVAAFRLRAELRASPLLAGLAVAVSGVVLVWFVVDLWVSQRRSFWAMVALVALALVVDEAWIRRRRAVAARTPS</sequence>
<dbReference type="RefSeq" id="WP_203757951.1">
    <property type="nucleotide sequence ID" value="NZ_BONK01000014.1"/>
</dbReference>
<name>A0A919P586_9CELL</name>
<keyword evidence="8" id="KW-1185">Reference proteome</keyword>
<feature type="transmembrane region" description="Helical" evidence="6">
    <location>
        <begin position="272"/>
        <end position="299"/>
    </location>
</feature>
<evidence type="ECO:0000256" key="4">
    <source>
        <dbReference type="ARBA" id="ARBA00022989"/>
    </source>
</evidence>
<feature type="transmembrane region" description="Helical" evidence="6">
    <location>
        <begin position="12"/>
        <end position="34"/>
    </location>
</feature>
<feature type="transmembrane region" description="Helical" evidence="6">
    <location>
        <begin position="159"/>
        <end position="179"/>
    </location>
</feature>
<feature type="transmembrane region" description="Helical" evidence="6">
    <location>
        <begin position="126"/>
        <end position="147"/>
    </location>
</feature>
<evidence type="ECO:0000313" key="7">
    <source>
        <dbReference type="EMBL" id="GIG22945.1"/>
    </source>
</evidence>
<dbReference type="Proteomes" id="UP000632740">
    <property type="component" value="Unassembled WGS sequence"/>
</dbReference>
<dbReference type="InterPro" id="IPR050367">
    <property type="entry name" value="APC_superfamily"/>
</dbReference>
<dbReference type="InterPro" id="IPR002293">
    <property type="entry name" value="AA/rel_permease1"/>
</dbReference>
<dbReference type="Pfam" id="PF13520">
    <property type="entry name" value="AA_permease_2"/>
    <property type="match status" value="1"/>
</dbReference>
<feature type="transmembrane region" description="Helical" evidence="6">
    <location>
        <begin position="195"/>
        <end position="216"/>
    </location>
</feature>
<evidence type="ECO:0000256" key="3">
    <source>
        <dbReference type="ARBA" id="ARBA00022692"/>
    </source>
</evidence>
<comment type="caution">
    <text evidence="7">The sequence shown here is derived from an EMBL/GenBank/DDBJ whole genome shotgun (WGS) entry which is preliminary data.</text>
</comment>
<dbReference type="GO" id="GO:0005886">
    <property type="term" value="C:plasma membrane"/>
    <property type="evidence" value="ECO:0007669"/>
    <property type="project" value="UniProtKB-SubCell"/>
</dbReference>
<feature type="transmembrane region" description="Helical" evidence="6">
    <location>
        <begin position="407"/>
        <end position="425"/>
    </location>
</feature>
<feature type="transmembrane region" description="Helical" evidence="6">
    <location>
        <begin position="89"/>
        <end position="114"/>
    </location>
</feature>
<protein>
    <recommendedName>
        <fullName evidence="9">Amino acid permease</fullName>
    </recommendedName>
</protein>
<feature type="transmembrane region" description="Helical" evidence="6">
    <location>
        <begin position="228"/>
        <end position="252"/>
    </location>
</feature>
<feature type="transmembrane region" description="Helical" evidence="6">
    <location>
        <begin position="354"/>
        <end position="372"/>
    </location>
</feature>
<feature type="transmembrane region" description="Helical" evidence="6">
    <location>
        <begin position="46"/>
        <end position="68"/>
    </location>
</feature>
<dbReference type="EMBL" id="BONK01000014">
    <property type="protein sequence ID" value="GIG22945.1"/>
    <property type="molecule type" value="Genomic_DNA"/>
</dbReference>
<evidence type="ECO:0008006" key="9">
    <source>
        <dbReference type="Google" id="ProtNLM"/>
    </source>
</evidence>
<dbReference type="PIRSF" id="PIRSF006060">
    <property type="entry name" value="AA_transporter"/>
    <property type="match status" value="1"/>
</dbReference>
<dbReference type="AlphaFoldDB" id="A0A919P586"/>
<dbReference type="Gene3D" id="1.20.1740.10">
    <property type="entry name" value="Amino acid/polyamine transporter I"/>
    <property type="match status" value="1"/>
</dbReference>
<keyword evidence="4 6" id="KW-1133">Transmembrane helix</keyword>
<keyword evidence="5 6" id="KW-0472">Membrane</keyword>
<feature type="transmembrane region" description="Helical" evidence="6">
    <location>
        <begin position="329"/>
        <end position="348"/>
    </location>
</feature>
<dbReference type="GO" id="GO:0022857">
    <property type="term" value="F:transmembrane transporter activity"/>
    <property type="evidence" value="ECO:0007669"/>
    <property type="project" value="InterPro"/>
</dbReference>
<feature type="transmembrane region" description="Helical" evidence="6">
    <location>
        <begin position="379"/>
        <end position="401"/>
    </location>
</feature>
<evidence type="ECO:0000256" key="5">
    <source>
        <dbReference type="ARBA" id="ARBA00023136"/>
    </source>
</evidence>
<keyword evidence="2" id="KW-1003">Cell membrane</keyword>
<gene>
    <name evidence="7" type="ORF">Cch01nite_36690</name>
</gene>
<reference evidence="7" key="1">
    <citation type="submission" date="2021-01" db="EMBL/GenBank/DDBJ databases">
        <title>Whole genome shotgun sequence of Cellulomonas chitinilytica NBRC 110799.</title>
        <authorList>
            <person name="Komaki H."/>
            <person name="Tamura T."/>
        </authorList>
    </citation>
    <scope>NUCLEOTIDE SEQUENCE</scope>
    <source>
        <strain evidence="7">NBRC 110799</strain>
    </source>
</reference>
<accession>A0A919P586</accession>
<evidence type="ECO:0000256" key="1">
    <source>
        <dbReference type="ARBA" id="ARBA00004651"/>
    </source>
</evidence>
<comment type="subcellular location">
    <subcellularLocation>
        <location evidence="1">Cell membrane</location>
        <topology evidence="1">Multi-pass membrane protein</topology>
    </subcellularLocation>
</comment>
<keyword evidence="3 6" id="KW-0812">Transmembrane</keyword>
<dbReference type="PANTHER" id="PTHR42770:SF11">
    <property type="entry name" value="INNER MEMBRANE TRANSPORT PROTEIN YBAT"/>
    <property type="match status" value="1"/>
</dbReference>
<proteinExistence type="predicted"/>